<protein>
    <submittedName>
        <fullName evidence="2">Uncharacterized protein</fullName>
    </submittedName>
</protein>
<dbReference type="Proteomes" id="UP000530060">
    <property type="component" value="Unassembled WGS sequence"/>
</dbReference>
<dbReference type="EMBL" id="CAIJDP010000083">
    <property type="protein sequence ID" value="CAD0007574.1"/>
    <property type="molecule type" value="Genomic_DNA"/>
</dbReference>
<dbReference type="AlphaFoldDB" id="A0A6V6Z824"/>
<keyword evidence="1" id="KW-0732">Signal</keyword>
<proteinExistence type="predicted"/>
<dbReference type="RefSeq" id="WP_180910091.1">
    <property type="nucleotide sequence ID" value="NZ_CAIJDP010000083.1"/>
</dbReference>
<name>A0A6V6Z824_9FLAO</name>
<keyword evidence="3" id="KW-1185">Reference proteome</keyword>
<evidence type="ECO:0000313" key="2">
    <source>
        <dbReference type="EMBL" id="CAD0007574.1"/>
    </source>
</evidence>
<organism evidence="2 3">
    <name type="scientific">Flavobacterium salmonis</name>
    <dbReference type="NCBI Taxonomy" id="2654844"/>
    <lineage>
        <taxon>Bacteria</taxon>
        <taxon>Pseudomonadati</taxon>
        <taxon>Bacteroidota</taxon>
        <taxon>Flavobacteriia</taxon>
        <taxon>Flavobacteriales</taxon>
        <taxon>Flavobacteriaceae</taxon>
        <taxon>Flavobacterium</taxon>
    </lineage>
</organism>
<reference evidence="2 3" key="1">
    <citation type="submission" date="2020-06" db="EMBL/GenBank/DDBJ databases">
        <authorList>
            <person name="Criscuolo A."/>
        </authorList>
    </citation>
    <scope>NUCLEOTIDE SEQUENCE [LARGE SCALE GENOMIC DNA]</scope>
    <source>
        <strain evidence="3">CIP 111411</strain>
    </source>
</reference>
<feature type="chain" id="PRO_5027957651" evidence="1">
    <location>
        <begin position="19"/>
        <end position="558"/>
    </location>
</feature>
<evidence type="ECO:0000313" key="3">
    <source>
        <dbReference type="Proteomes" id="UP000530060"/>
    </source>
</evidence>
<feature type="signal peptide" evidence="1">
    <location>
        <begin position="1"/>
        <end position="18"/>
    </location>
</feature>
<evidence type="ECO:0000256" key="1">
    <source>
        <dbReference type="SAM" id="SignalP"/>
    </source>
</evidence>
<comment type="caution">
    <text evidence="2">The sequence shown here is derived from an EMBL/GenBank/DDBJ whole genome shotgun (WGS) entry which is preliminary data.</text>
</comment>
<sequence length="558" mass="60108">MKKLLLFLVLAVTFNLSAQTISTTYFAKPLELNSVPASTSKADSVIVRGADKILKYVPRSEFGGGSAQTLQEILNNGYIVENTPIWINRTDGIFQDGFRLLSPLQYTSHQDGFFRIYKYDGSGDTSYSNGGIRYTKDGKNLNLGLPTPVLENFNSTFVTSINGQYADEFGNIDITGGGDSPTLEQVITAGNQATAGNSFVRFLEGFNNNSKYSRIRSSNDTSMKYSDLYVGNSNAFLFGANDAINSEVKILDGKLNLKYANTNLTSTTIEFEEPTSISTLRYPAKSSGIHVLATLDDISGGSQNLQQVIDTGNSTTNALIQMNTTYTGSTYFNMNSPVGSISISPGSTSGGGGQFYVGDNTGNNNVTIYKDGIRNIGGGYNKLFNFPAKPSGTYTLATLDDIDLQVPTLQQVLDAGSVADNSILTINDNGNNNSTQISGSNVSVINNGESLLSLFIDRLEFGSWNGDKRNTLLFDRDTNGLGTYKFPEKPSGSYVFATTDDLAKTNLTTTTLSQSDLNTAYPNGSIGLRVHCMSISGGALTYEKTSTGWVQYPVTVVP</sequence>
<accession>A0A6V6Z824</accession>
<gene>
    <name evidence="2" type="ORF">FLAT13_03906</name>
</gene>